<reference evidence="2" key="1">
    <citation type="journal article" date="2022" name="bioRxiv">
        <title>Sequencing and chromosome-scale assembly of the giantPleurodeles waltlgenome.</title>
        <authorList>
            <person name="Brown T."/>
            <person name="Elewa A."/>
            <person name="Iarovenko S."/>
            <person name="Subramanian E."/>
            <person name="Araus A.J."/>
            <person name="Petzold A."/>
            <person name="Susuki M."/>
            <person name="Suzuki K.-i.T."/>
            <person name="Hayashi T."/>
            <person name="Toyoda A."/>
            <person name="Oliveira C."/>
            <person name="Osipova E."/>
            <person name="Leigh N.D."/>
            <person name="Simon A."/>
            <person name="Yun M.H."/>
        </authorList>
    </citation>
    <scope>NUCLEOTIDE SEQUENCE</scope>
    <source>
        <strain evidence="2">20211129_DDA</strain>
        <tissue evidence="2">Liver</tissue>
    </source>
</reference>
<dbReference type="Proteomes" id="UP001066276">
    <property type="component" value="Chromosome 8"/>
</dbReference>
<accession>A0AAV7NNW3</accession>
<evidence type="ECO:0000256" key="1">
    <source>
        <dbReference type="SAM" id="MobiDB-lite"/>
    </source>
</evidence>
<feature type="compositionally biased region" description="Low complexity" evidence="1">
    <location>
        <begin position="102"/>
        <end position="114"/>
    </location>
</feature>
<gene>
    <name evidence="2" type="ORF">NDU88_004557</name>
</gene>
<dbReference type="EMBL" id="JANPWB010000012">
    <property type="protein sequence ID" value="KAJ1116342.1"/>
    <property type="molecule type" value="Genomic_DNA"/>
</dbReference>
<keyword evidence="3" id="KW-1185">Reference proteome</keyword>
<proteinExistence type="predicted"/>
<name>A0AAV7NNW3_PLEWA</name>
<evidence type="ECO:0000313" key="2">
    <source>
        <dbReference type="EMBL" id="KAJ1116342.1"/>
    </source>
</evidence>
<dbReference type="AlphaFoldDB" id="A0AAV7NNW3"/>
<feature type="compositionally biased region" description="Basic residues" evidence="1">
    <location>
        <begin position="79"/>
        <end position="88"/>
    </location>
</feature>
<sequence length="114" mass="10946">MASAKVEDRRRSPEPSDAASGATGSFGAEEGAGRRNLGVSDGPAGVTGRNPDVDGMETSGAKTSGATGAATGAEPTFPKGRKGIKGAGRRGAGSPNEKAKGPKGPAGAPPGAIC</sequence>
<comment type="caution">
    <text evidence="2">The sequence shown here is derived from an EMBL/GenBank/DDBJ whole genome shotgun (WGS) entry which is preliminary data.</text>
</comment>
<feature type="region of interest" description="Disordered" evidence="1">
    <location>
        <begin position="1"/>
        <end position="114"/>
    </location>
</feature>
<protein>
    <submittedName>
        <fullName evidence="2">Uncharacterized protein</fullName>
    </submittedName>
</protein>
<feature type="compositionally biased region" description="Basic and acidic residues" evidence="1">
    <location>
        <begin position="1"/>
        <end position="14"/>
    </location>
</feature>
<evidence type="ECO:0000313" key="3">
    <source>
        <dbReference type="Proteomes" id="UP001066276"/>
    </source>
</evidence>
<organism evidence="2 3">
    <name type="scientific">Pleurodeles waltl</name>
    <name type="common">Iberian ribbed newt</name>
    <dbReference type="NCBI Taxonomy" id="8319"/>
    <lineage>
        <taxon>Eukaryota</taxon>
        <taxon>Metazoa</taxon>
        <taxon>Chordata</taxon>
        <taxon>Craniata</taxon>
        <taxon>Vertebrata</taxon>
        <taxon>Euteleostomi</taxon>
        <taxon>Amphibia</taxon>
        <taxon>Batrachia</taxon>
        <taxon>Caudata</taxon>
        <taxon>Salamandroidea</taxon>
        <taxon>Salamandridae</taxon>
        <taxon>Pleurodelinae</taxon>
        <taxon>Pleurodeles</taxon>
    </lineage>
</organism>
<feature type="compositionally biased region" description="Low complexity" evidence="1">
    <location>
        <begin position="58"/>
        <end position="73"/>
    </location>
</feature>